<name>A0A6L2NFT9_TANCI</name>
<sequence>METSDTMGEKEMVTFLAVNLRLLAFFMRNLVRRSGVSGSEVSLIELLEEIWYYMSDGGQTSVYTDGLSAIATRLSTLLLLDSCTTAICMQTSGRMDYLRALVDIRADRALKDTMDFRGPLGIKQLDDFEKPIDDLVHDTREKMKAPPMKTPRKKDCTDMTHGHEFKPSVVRFEAEKGCALHHWAHDDYLQYQTTT</sequence>
<reference evidence="1" key="1">
    <citation type="journal article" date="2019" name="Sci. Rep.">
        <title>Draft genome of Tanacetum cinerariifolium, the natural source of mosquito coil.</title>
        <authorList>
            <person name="Yamashiro T."/>
            <person name="Shiraishi A."/>
            <person name="Satake H."/>
            <person name="Nakayama K."/>
        </authorList>
    </citation>
    <scope>NUCLEOTIDE SEQUENCE</scope>
</reference>
<dbReference type="AlphaFoldDB" id="A0A6L2NFT9"/>
<evidence type="ECO:0000313" key="1">
    <source>
        <dbReference type="EMBL" id="GEU84379.1"/>
    </source>
</evidence>
<organism evidence="1">
    <name type="scientific">Tanacetum cinerariifolium</name>
    <name type="common">Dalmatian daisy</name>
    <name type="synonym">Chrysanthemum cinerariifolium</name>
    <dbReference type="NCBI Taxonomy" id="118510"/>
    <lineage>
        <taxon>Eukaryota</taxon>
        <taxon>Viridiplantae</taxon>
        <taxon>Streptophyta</taxon>
        <taxon>Embryophyta</taxon>
        <taxon>Tracheophyta</taxon>
        <taxon>Spermatophyta</taxon>
        <taxon>Magnoliopsida</taxon>
        <taxon>eudicotyledons</taxon>
        <taxon>Gunneridae</taxon>
        <taxon>Pentapetalae</taxon>
        <taxon>asterids</taxon>
        <taxon>campanulids</taxon>
        <taxon>Asterales</taxon>
        <taxon>Asteraceae</taxon>
        <taxon>Asteroideae</taxon>
        <taxon>Anthemideae</taxon>
        <taxon>Anthemidinae</taxon>
        <taxon>Tanacetum</taxon>
    </lineage>
</organism>
<proteinExistence type="predicted"/>
<dbReference type="EMBL" id="BKCJ010008880">
    <property type="protein sequence ID" value="GEU84379.1"/>
    <property type="molecule type" value="Genomic_DNA"/>
</dbReference>
<gene>
    <name evidence="1" type="ORF">Tci_056357</name>
</gene>
<protein>
    <submittedName>
        <fullName evidence="1">Zinc knuckle CX2CX4HX4C</fullName>
    </submittedName>
</protein>
<comment type="caution">
    <text evidence="1">The sequence shown here is derived from an EMBL/GenBank/DDBJ whole genome shotgun (WGS) entry which is preliminary data.</text>
</comment>
<accession>A0A6L2NFT9</accession>